<evidence type="ECO:0000256" key="7">
    <source>
        <dbReference type="RuleBase" id="RU363032"/>
    </source>
</evidence>
<evidence type="ECO:0000256" key="3">
    <source>
        <dbReference type="ARBA" id="ARBA00022475"/>
    </source>
</evidence>
<dbReference type="Pfam" id="PF00528">
    <property type="entry name" value="BPD_transp_1"/>
    <property type="match status" value="1"/>
</dbReference>
<dbReference type="InterPro" id="IPR035906">
    <property type="entry name" value="MetI-like_sf"/>
</dbReference>
<evidence type="ECO:0000256" key="1">
    <source>
        <dbReference type="ARBA" id="ARBA00004651"/>
    </source>
</evidence>
<dbReference type="PANTHER" id="PTHR30151">
    <property type="entry name" value="ALKANE SULFONATE ABC TRANSPORTER-RELATED, MEMBRANE SUBUNIT"/>
    <property type="match status" value="1"/>
</dbReference>
<feature type="transmembrane region" description="Helical" evidence="7">
    <location>
        <begin position="66"/>
        <end position="90"/>
    </location>
</feature>
<sequence>MASESRTRTVLTGSIGLGAIVLVWAVAAATVFADKAIPTPWGVITGFADDGFEFYRSNFTGTVTEAAIGFFWGNLIALALAAVVLLVPLFEKVVTQIAVISYCVPVVAVVPILYIILGPPETPTDPSPTAVVLAGVSVFFTTVVGAVLGFRSADPTSLDVVSVYGGGRWKQMTKVQLMSAVPAIISALQVAAPAAFLGAILGEYIGGLDRGVGPALVNAQQSLDVERAWGIMFVCALVAGLAYAILGLVGRIFASWSAGTSIPGSSWLRGGTA</sequence>
<feature type="transmembrane region" description="Helical" evidence="7">
    <location>
        <begin position="97"/>
        <end position="117"/>
    </location>
</feature>
<dbReference type="PROSITE" id="PS50928">
    <property type="entry name" value="ABC_TM1"/>
    <property type="match status" value="1"/>
</dbReference>
<keyword evidence="2 7" id="KW-0813">Transport</keyword>
<evidence type="ECO:0000259" key="8">
    <source>
        <dbReference type="PROSITE" id="PS50928"/>
    </source>
</evidence>
<keyword evidence="10" id="KW-1185">Reference proteome</keyword>
<dbReference type="RefSeq" id="WP_154595465.1">
    <property type="nucleotide sequence ID" value="NZ_CP060587.1"/>
</dbReference>
<dbReference type="InterPro" id="IPR000515">
    <property type="entry name" value="MetI-like"/>
</dbReference>
<proteinExistence type="inferred from homology"/>
<dbReference type="PANTHER" id="PTHR30151:SF0">
    <property type="entry name" value="ABC TRANSPORTER PERMEASE PROTEIN MJ0413-RELATED"/>
    <property type="match status" value="1"/>
</dbReference>
<gene>
    <name evidence="9" type="ORF">H9L21_04785</name>
</gene>
<keyword evidence="6 7" id="KW-0472">Membrane</keyword>
<feature type="transmembrane region" description="Helical" evidence="7">
    <location>
        <begin position="177"/>
        <end position="201"/>
    </location>
</feature>
<evidence type="ECO:0000256" key="6">
    <source>
        <dbReference type="ARBA" id="ARBA00023136"/>
    </source>
</evidence>
<organism evidence="9 10">
    <name type="scientific">Aeromicrobium senzhongii</name>
    <dbReference type="NCBI Taxonomy" id="2663859"/>
    <lineage>
        <taxon>Bacteria</taxon>
        <taxon>Bacillati</taxon>
        <taxon>Actinomycetota</taxon>
        <taxon>Actinomycetes</taxon>
        <taxon>Propionibacteriales</taxon>
        <taxon>Nocardioidaceae</taxon>
        <taxon>Aeromicrobium</taxon>
    </lineage>
</organism>
<feature type="transmembrane region" description="Helical" evidence="7">
    <location>
        <begin position="228"/>
        <end position="249"/>
    </location>
</feature>
<evidence type="ECO:0000256" key="4">
    <source>
        <dbReference type="ARBA" id="ARBA00022692"/>
    </source>
</evidence>
<name>A0ABX6SV33_9ACTN</name>
<comment type="similarity">
    <text evidence="7">Belongs to the binding-protein-dependent transport system permease family.</text>
</comment>
<comment type="subcellular location">
    <subcellularLocation>
        <location evidence="1 7">Cell membrane</location>
        <topology evidence="1 7">Multi-pass membrane protein</topology>
    </subcellularLocation>
</comment>
<feature type="transmembrane region" description="Helical" evidence="7">
    <location>
        <begin position="129"/>
        <end position="150"/>
    </location>
</feature>
<keyword evidence="4 7" id="KW-0812">Transmembrane</keyword>
<dbReference type="SUPFAM" id="SSF161098">
    <property type="entry name" value="MetI-like"/>
    <property type="match status" value="1"/>
</dbReference>
<accession>A0ABX6SV33</accession>
<feature type="domain" description="ABC transmembrane type-1" evidence="8">
    <location>
        <begin position="59"/>
        <end position="250"/>
    </location>
</feature>
<keyword evidence="5 7" id="KW-1133">Transmembrane helix</keyword>
<keyword evidence="3" id="KW-1003">Cell membrane</keyword>
<reference evidence="9 10" key="1">
    <citation type="submission" date="2020-08" db="EMBL/GenBank/DDBJ databases">
        <title>Novel species in genus Aeromicrobium.</title>
        <authorList>
            <person name="Zhang G."/>
        </authorList>
    </citation>
    <scope>NUCLEOTIDE SEQUENCE [LARGE SCALE GENOMIC DNA]</scope>
    <source>
        <strain evidence="10">zg-629</strain>
    </source>
</reference>
<evidence type="ECO:0000313" key="10">
    <source>
        <dbReference type="Proteomes" id="UP000515871"/>
    </source>
</evidence>
<evidence type="ECO:0000256" key="5">
    <source>
        <dbReference type="ARBA" id="ARBA00022989"/>
    </source>
</evidence>
<protein>
    <submittedName>
        <fullName evidence="9">ABC transporter permease subunit</fullName>
    </submittedName>
</protein>
<dbReference type="Gene3D" id="1.10.3720.10">
    <property type="entry name" value="MetI-like"/>
    <property type="match status" value="1"/>
</dbReference>
<evidence type="ECO:0000256" key="2">
    <source>
        <dbReference type="ARBA" id="ARBA00022448"/>
    </source>
</evidence>
<dbReference type="EMBL" id="CP060587">
    <property type="protein sequence ID" value="QNL95254.1"/>
    <property type="molecule type" value="Genomic_DNA"/>
</dbReference>
<evidence type="ECO:0000313" key="9">
    <source>
        <dbReference type="EMBL" id="QNL95254.1"/>
    </source>
</evidence>
<dbReference type="Proteomes" id="UP000515871">
    <property type="component" value="Chromosome"/>
</dbReference>